<gene>
    <name evidence="2" type="ORF">D3H65_28295</name>
</gene>
<dbReference type="OrthoDB" id="674942at2"/>
<feature type="domain" description="HTH cro/C1-type" evidence="1">
    <location>
        <begin position="27"/>
        <end position="82"/>
    </location>
</feature>
<keyword evidence="3" id="KW-1185">Reference proteome</keyword>
<dbReference type="InterPro" id="IPR001387">
    <property type="entry name" value="Cro/C1-type_HTH"/>
</dbReference>
<dbReference type="CDD" id="cd00093">
    <property type="entry name" value="HTH_XRE"/>
    <property type="match status" value="1"/>
</dbReference>
<dbReference type="KEGG" id="pseg:D3H65_28295"/>
<dbReference type="Proteomes" id="UP000263900">
    <property type="component" value="Chromosome"/>
</dbReference>
<dbReference type="PROSITE" id="PS50943">
    <property type="entry name" value="HTH_CROC1"/>
    <property type="match status" value="1"/>
</dbReference>
<dbReference type="Gene3D" id="1.10.260.40">
    <property type="entry name" value="lambda repressor-like DNA-binding domains"/>
    <property type="match status" value="1"/>
</dbReference>
<accession>A0A3B7N0T7</accession>
<dbReference type="SUPFAM" id="SSF47413">
    <property type="entry name" value="lambda repressor-like DNA-binding domains"/>
    <property type="match status" value="1"/>
</dbReference>
<dbReference type="AlphaFoldDB" id="A0A3B7N0T7"/>
<evidence type="ECO:0000259" key="1">
    <source>
        <dbReference type="PROSITE" id="PS50943"/>
    </source>
</evidence>
<name>A0A3B7N0T7_9BACT</name>
<sequence length="88" mass="10191">MAKKVTKKTQSSLEDFQEDMLKIGNRLRELRKKAGFGAYDIFAYHIGMERSQYGRYERGQANFEIVSFLKILAGLQVSLKEFFAEGFN</sequence>
<protein>
    <submittedName>
        <fullName evidence="2">XRE family transcriptional regulator</fullName>
    </submittedName>
</protein>
<organism evidence="2 3">
    <name type="scientific">Paraflavitalea soli</name>
    <dbReference type="NCBI Taxonomy" id="2315862"/>
    <lineage>
        <taxon>Bacteria</taxon>
        <taxon>Pseudomonadati</taxon>
        <taxon>Bacteroidota</taxon>
        <taxon>Chitinophagia</taxon>
        <taxon>Chitinophagales</taxon>
        <taxon>Chitinophagaceae</taxon>
        <taxon>Paraflavitalea</taxon>
    </lineage>
</organism>
<dbReference type="SMART" id="SM00530">
    <property type="entry name" value="HTH_XRE"/>
    <property type="match status" value="1"/>
</dbReference>
<reference evidence="2 3" key="1">
    <citation type="submission" date="2018-09" db="EMBL/GenBank/DDBJ databases">
        <title>Genome sequencing of strain 6GH32-13.</title>
        <authorList>
            <person name="Weon H.-Y."/>
            <person name="Heo J."/>
            <person name="Kwon S.-W."/>
        </authorList>
    </citation>
    <scope>NUCLEOTIDE SEQUENCE [LARGE SCALE GENOMIC DNA]</scope>
    <source>
        <strain evidence="2 3">5GH32-13</strain>
    </source>
</reference>
<dbReference type="GO" id="GO:0003677">
    <property type="term" value="F:DNA binding"/>
    <property type="evidence" value="ECO:0007669"/>
    <property type="project" value="InterPro"/>
</dbReference>
<dbReference type="InterPro" id="IPR010982">
    <property type="entry name" value="Lambda_DNA-bd_dom_sf"/>
</dbReference>
<dbReference type="RefSeq" id="WP_119053518.1">
    <property type="nucleotide sequence ID" value="NZ_CP032157.1"/>
</dbReference>
<evidence type="ECO:0000313" key="2">
    <source>
        <dbReference type="EMBL" id="AXY77645.1"/>
    </source>
</evidence>
<evidence type="ECO:0000313" key="3">
    <source>
        <dbReference type="Proteomes" id="UP000263900"/>
    </source>
</evidence>
<proteinExistence type="predicted"/>
<dbReference type="EMBL" id="CP032157">
    <property type="protein sequence ID" value="AXY77645.1"/>
    <property type="molecule type" value="Genomic_DNA"/>
</dbReference>